<evidence type="ECO:0008006" key="3">
    <source>
        <dbReference type="Google" id="ProtNLM"/>
    </source>
</evidence>
<reference evidence="1 2" key="1">
    <citation type="submission" date="2023-08" db="EMBL/GenBank/DDBJ databases">
        <title>A Necator americanus chromosomal reference genome.</title>
        <authorList>
            <person name="Ilik V."/>
            <person name="Petrzelkova K.J."/>
            <person name="Pardy F."/>
            <person name="Fuh T."/>
            <person name="Niatou-Singa F.S."/>
            <person name="Gouil Q."/>
            <person name="Baker L."/>
            <person name="Ritchie M.E."/>
            <person name="Jex A.R."/>
            <person name="Gazzola D."/>
            <person name="Li H."/>
            <person name="Toshio Fujiwara R."/>
            <person name="Zhan B."/>
            <person name="Aroian R.V."/>
            <person name="Pafco B."/>
            <person name="Schwarz E.M."/>
        </authorList>
    </citation>
    <scope>NUCLEOTIDE SEQUENCE [LARGE SCALE GENOMIC DNA]</scope>
    <source>
        <strain evidence="1 2">Aroian</strain>
        <tissue evidence="1">Whole animal</tissue>
    </source>
</reference>
<evidence type="ECO:0000313" key="2">
    <source>
        <dbReference type="Proteomes" id="UP001303046"/>
    </source>
</evidence>
<organism evidence="1 2">
    <name type="scientific">Necator americanus</name>
    <name type="common">Human hookworm</name>
    <dbReference type="NCBI Taxonomy" id="51031"/>
    <lineage>
        <taxon>Eukaryota</taxon>
        <taxon>Metazoa</taxon>
        <taxon>Ecdysozoa</taxon>
        <taxon>Nematoda</taxon>
        <taxon>Chromadorea</taxon>
        <taxon>Rhabditida</taxon>
        <taxon>Rhabditina</taxon>
        <taxon>Rhabditomorpha</taxon>
        <taxon>Strongyloidea</taxon>
        <taxon>Ancylostomatidae</taxon>
        <taxon>Bunostominae</taxon>
        <taxon>Necator</taxon>
    </lineage>
</organism>
<accession>A0ABR1BQC1</accession>
<sequence length="377" mass="43419">MVLNIRGYLSPLYRRLSIRLFHNSQSVWIFKCYKVQCNTGTNATMSTLRTYIAAAVMSTVILLYYCNRIISYSEQHQRFVTFRFNPYRIGNQMFRIASGYGIAKRLGRTLYFNLSAELPKWKRTRMAICTYNARTLASEAAIEDLMMQAKKIKYDVIGLTETRRRHPLKAVYETGEELFLGTCDSRGVLPDDVAVVPNFYTGSDHRLLRGKFSFTRRAEKAAKFRERNARTTINWDLFAPRVGFWEDSIMDNIDEEYDRFVEHLHDCAKKAESFKTNNRRLSSGTLELLRQRGAARAAGNQALTSELARLCREAIKVDLKERRAEVLAEATEAGKSVRYARRDFASRKTKMTALRNPKGTAIASRRGDGENHLRLLL</sequence>
<comment type="caution">
    <text evidence="1">The sequence shown here is derived from an EMBL/GenBank/DDBJ whole genome shotgun (WGS) entry which is preliminary data.</text>
</comment>
<protein>
    <recommendedName>
        <fullName evidence="3">Endonuclease/exonuclease/phosphatase family protein</fullName>
    </recommendedName>
</protein>
<proteinExistence type="predicted"/>
<evidence type="ECO:0000313" key="1">
    <source>
        <dbReference type="EMBL" id="KAK6728587.1"/>
    </source>
</evidence>
<name>A0ABR1BQC1_NECAM</name>
<keyword evidence="2" id="KW-1185">Reference proteome</keyword>
<dbReference type="EMBL" id="JAVFWL010000001">
    <property type="protein sequence ID" value="KAK6728587.1"/>
    <property type="molecule type" value="Genomic_DNA"/>
</dbReference>
<gene>
    <name evidence="1" type="primary">Necator_chrI.g2058</name>
    <name evidence="1" type="ORF">RB195_005932</name>
</gene>
<dbReference type="Proteomes" id="UP001303046">
    <property type="component" value="Unassembled WGS sequence"/>
</dbReference>